<evidence type="ECO:0000256" key="2">
    <source>
        <dbReference type="ARBA" id="ARBA00022527"/>
    </source>
</evidence>
<dbReference type="InterPro" id="IPR051334">
    <property type="entry name" value="SRPK"/>
</dbReference>
<accession>A0A517LEW9</accession>
<dbReference type="SUPFAM" id="SSF56112">
    <property type="entry name" value="Protein kinase-like (PK-like)"/>
    <property type="match status" value="1"/>
</dbReference>
<feature type="binding site" evidence="9">
    <location>
        <position position="89"/>
    </location>
    <ligand>
        <name>ATP</name>
        <dbReference type="ChEBI" id="CHEBI:30616"/>
    </ligand>
</feature>
<comment type="catalytic activity">
    <reaction evidence="7">
        <text>L-threonyl-[protein] + ATP = O-phospho-L-threonyl-[protein] + ADP + H(+)</text>
        <dbReference type="Rhea" id="RHEA:46608"/>
        <dbReference type="Rhea" id="RHEA-COMP:11060"/>
        <dbReference type="Rhea" id="RHEA-COMP:11605"/>
        <dbReference type="ChEBI" id="CHEBI:15378"/>
        <dbReference type="ChEBI" id="CHEBI:30013"/>
        <dbReference type="ChEBI" id="CHEBI:30616"/>
        <dbReference type="ChEBI" id="CHEBI:61977"/>
        <dbReference type="ChEBI" id="CHEBI:456216"/>
        <dbReference type="EC" id="2.7.11.1"/>
    </reaction>
</comment>
<dbReference type="PROSITE" id="PS50011">
    <property type="entry name" value="PROTEIN_KINASE_DOM"/>
    <property type="match status" value="1"/>
</dbReference>
<comment type="catalytic activity">
    <reaction evidence="8">
        <text>L-seryl-[protein] + ATP = O-phospho-L-seryl-[protein] + ADP + H(+)</text>
        <dbReference type="Rhea" id="RHEA:17989"/>
        <dbReference type="Rhea" id="RHEA-COMP:9863"/>
        <dbReference type="Rhea" id="RHEA-COMP:11604"/>
        <dbReference type="ChEBI" id="CHEBI:15378"/>
        <dbReference type="ChEBI" id="CHEBI:29999"/>
        <dbReference type="ChEBI" id="CHEBI:30616"/>
        <dbReference type="ChEBI" id="CHEBI:83421"/>
        <dbReference type="ChEBI" id="CHEBI:456216"/>
        <dbReference type="EC" id="2.7.11.1"/>
    </reaction>
</comment>
<reference evidence="11 12" key="1">
    <citation type="submission" date="2019-07" db="EMBL/GenBank/DDBJ databases">
        <title>Finished genome of Venturia effusa.</title>
        <authorList>
            <person name="Young C.A."/>
            <person name="Cox M.P."/>
            <person name="Ganley A.R.D."/>
            <person name="David W.J."/>
        </authorList>
    </citation>
    <scope>NUCLEOTIDE SEQUENCE [LARGE SCALE GENOMIC DNA]</scope>
    <source>
        <strain evidence="12">albino</strain>
    </source>
</reference>
<name>A0A517LEW9_9PEZI</name>
<evidence type="ECO:0000259" key="10">
    <source>
        <dbReference type="PROSITE" id="PS50011"/>
    </source>
</evidence>
<dbReference type="Proteomes" id="UP000316270">
    <property type="component" value="Chromosome 10"/>
</dbReference>
<dbReference type="Gene3D" id="3.30.200.20">
    <property type="entry name" value="Phosphorylase Kinase, domain 1"/>
    <property type="match status" value="1"/>
</dbReference>
<evidence type="ECO:0000256" key="5">
    <source>
        <dbReference type="ARBA" id="ARBA00022777"/>
    </source>
</evidence>
<evidence type="ECO:0000256" key="6">
    <source>
        <dbReference type="ARBA" id="ARBA00022840"/>
    </source>
</evidence>
<keyword evidence="3" id="KW-0808">Transferase</keyword>
<evidence type="ECO:0000313" key="12">
    <source>
        <dbReference type="Proteomes" id="UP000316270"/>
    </source>
</evidence>
<proteinExistence type="predicted"/>
<dbReference type="InterPro" id="IPR000719">
    <property type="entry name" value="Prot_kinase_dom"/>
</dbReference>
<feature type="domain" description="Protein kinase" evidence="10">
    <location>
        <begin position="60"/>
        <end position="407"/>
    </location>
</feature>
<keyword evidence="2" id="KW-0723">Serine/threonine-protein kinase</keyword>
<gene>
    <name evidence="11" type="ORF">FKW77_009914</name>
</gene>
<dbReference type="AlphaFoldDB" id="A0A517LEW9"/>
<keyword evidence="12" id="KW-1185">Reference proteome</keyword>
<dbReference type="PANTHER" id="PTHR47634:SF9">
    <property type="entry name" value="PROTEIN KINASE DOMAIN-CONTAINING PROTEIN-RELATED"/>
    <property type="match status" value="1"/>
</dbReference>
<evidence type="ECO:0000256" key="4">
    <source>
        <dbReference type="ARBA" id="ARBA00022741"/>
    </source>
</evidence>
<dbReference type="STRING" id="50376.A0A517LEW9"/>
<evidence type="ECO:0000313" key="11">
    <source>
        <dbReference type="EMBL" id="QDS74126.1"/>
    </source>
</evidence>
<evidence type="ECO:0000256" key="1">
    <source>
        <dbReference type="ARBA" id="ARBA00012513"/>
    </source>
</evidence>
<dbReference type="InterPro" id="IPR011009">
    <property type="entry name" value="Kinase-like_dom_sf"/>
</dbReference>
<dbReference type="Gene3D" id="1.10.510.10">
    <property type="entry name" value="Transferase(Phosphotransferase) domain 1"/>
    <property type="match status" value="1"/>
</dbReference>
<keyword evidence="6 9" id="KW-0067">ATP-binding</keyword>
<organism evidence="11 12">
    <name type="scientific">Venturia effusa</name>
    <dbReference type="NCBI Taxonomy" id="50376"/>
    <lineage>
        <taxon>Eukaryota</taxon>
        <taxon>Fungi</taxon>
        <taxon>Dikarya</taxon>
        <taxon>Ascomycota</taxon>
        <taxon>Pezizomycotina</taxon>
        <taxon>Dothideomycetes</taxon>
        <taxon>Pleosporomycetidae</taxon>
        <taxon>Venturiales</taxon>
        <taxon>Venturiaceae</taxon>
        <taxon>Venturia</taxon>
    </lineage>
</organism>
<dbReference type="InterPro" id="IPR017441">
    <property type="entry name" value="Protein_kinase_ATP_BS"/>
</dbReference>
<protein>
    <recommendedName>
        <fullName evidence="1">non-specific serine/threonine protein kinase</fullName>
        <ecNumber evidence="1">2.7.11.1</ecNumber>
    </recommendedName>
</protein>
<evidence type="ECO:0000256" key="7">
    <source>
        <dbReference type="ARBA" id="ARBA00047899"/>
    </source>
</evidence>
<dbReference type="GO" id="GO:0000245">
    <property type="term" value="P:spliceosomal complex assembly"/>
    <property type="evidence" value="ECO:0007669"/>
    <property type="project" value="TreeGrafter"/>
</dbReference>
<evidence type="ECO:0000256" key="8">
    <source>
        <dbReference type="ARBA" id="ARBA00048679"/>
    </source>
</evidence>
<dbReference type="Pfam" id="PF00069">
    <property type="entry name" value="Pkinase"/>
    <property type="match status" value="2"/>
</dbReference>
<dbReference type="EC" id="2.7.11.1" evidence="1"/>
<dbReference type="EMBL" id="CP042194">
    <property type="protein sequence ID" value="QDS74126.1"/>
    <property type="molecule type" value="Genomic_DNA"/>
</dbReference>
<dbReference type="OrthoDB" id="5979581at2759"/>
<sequence length="412" mass="46869">MLHLRRSWYKAAPQFFRRRSVAFCTSKLDSTVPLEEESLDRYSPDDFYPVAVGEVLNSSYKVLGKLGYGAHSTVWLCRHIRDQTFVAVKVCTRNGQQSARVHRELQFYERVSSIKSNHHGQSFVRGLLGTFEVTGPAGQHLCLVHPPMHMTIRDLQYMNDSRRLNEPILRWTLANVLSALAFLHDEAEVIHTDVNPSNIMLTVADETVLHDVEKAEIENRLPKKVVNEARTIYSSHKLGLPKEALWGEPVLCDFGEARIGRNHRGLIQPELYRAPEVLFDMAWGSAVDIWSVAVMVWDLFENRHLFNAVDETGQPSATHHVAEMVAYLGLPPLKYIGRSETTQRVFDSEGQWKGAGGAVIPSISLENTITALDSDHKRIFLEFIKFMLDWLPEKRKTASELLRDPWLNIASS</sequence>
<evidence type="ECO:0000256" key="3">
    <source>
        <dbReference type="ARBA" id="ARBA00022679"/>
    </source>
</evidence>
<keyword evidence="4 9" id="KW-0547">Nucleotide-binding</keyword>
<keyword evidence="5" id="KW-0418">Kinase</keyword>
<dbReference type="PANTHER" id="PTHR47634">
    <property type="entry name" value="PROTEIN KINASE DOMAIN-CONTAINING PROTEIN-RELATED"/>
    <property type="match status" value="1"/>
</dbReference>
<dbReference type="GO" id="GO:0050684">
    <property type="term" value="P:regulation of mRNA processing"/>
    <property type="evidence" value="ECO:0007669"/>
    <property type="project" value="TreeGrafter"/>
</dbReference>
<dbReference type="SMART" id="SM00220">
    <property type="entry name" value="S_TKc"/>
    <property type="match status" value="1"/>
</dbReference>
<dbReference type="GO" id="GO:0005524">
    <property type="term" value="F:ATP binding"/>
    <property type="evidence" value="ECO:0007669"/>
    <property type="project" value="UniProtKB-UniRule"/>
</dbReference>
<evidence type="ECO:0000256" key="9">
    <source>
        <dbReference type="PROSITE-ProRule" id="PRU10141"/>
    </source>
</evidence>
<dbReference type="GO" id="GO:0004674">
    <property type="term" value="F:protein serine/threonine kinase activity"/>
    <property type="evidence" value="ECO:0007669"/>
    <property type="project" value="UniProtKB-KW"/>
</dbReference>
<dbReference type="PROSITE" id="PS00107">
    <property type="entry name" value="PROTEIN_KINASE_ATP"/>
    <property type="match status" value="1"/>
</dbReference>